<evidence type="ECO:0000259" key="12">
    <source>
        <dbReference type="Pfam" id="PF06750"/>
    </source>
</evidence>
<evidence type="ECO:0000256" key="1">
    <source>
        <dbReference type="ARBA" id="ARBA00004429"/>
    </source>
</evidence>
<keyword evidence="14" id="KW-1185">Reference proteome</keyword>
<evidence type="ECO:0000256" key="7">
    <source>
        <dbReference type="ARBA" id="ARBA00023136"/>
    </source>
</evidence>
<dbReference type="Pfam" id="PF01478">
    <property type="entry name" value="Peptidase_A24"/>
    <property type="match status" value="1"/>
</dbReference>
<keyword evidence="6 10" id="KW-1133">Transmembrane helix</keyword>
<dbReference type="PANTHER" id="PTHR30487:SF0">
    <property type="entry name" value="PREPILIN LEADER PEPTIDASE_N-METHYLTRANSFERASE-RELATED"/>
    <property type="match status" value="1"/>
</dbReference>
<feature type="transmembrane region" description="Helical" evidence="10">
    <location>
        <begin position="186"/>
        <end position="219"/>
    </location>
</feature>
<keyword evidence="3" id="KW-1003">Cell membrane</keyword>
<keyword evidence="9" id="KW-0645">Protease</keyword>
<evidence type="ECO:0000256" key="2">
    <source>
        <dbReference type="ARBA" id="ARBA00005801"/>
    </source>
</evidence>
<feature type="transmembrane region" description="Helical" evidence="10">
    <location>
        <begin position="231"/>
        <end position="250"/>
    </location>
</feature>
<name>A0ABY5AUH0_9CYAN</name>
<keyword evidence="4" id="KW-0997">Cell inner membrane</keyword>
<evidence type="ECO:0000256" key="8">
    <source>
        <dbReference type="RuleBase" id="RU003793"/>
    </source>
</evidence>
<comment type="catalytic activity">
    <reaction evidence="9">
        <text>Typically cleaves a -Gly-|-Phe- bond to release an N-terminal, basic peptide of 5-8 residues from type IV prepilin, and then N-methylates the new N-terminal amino group, the methyl donor being S-adenosyl-L-methionine.</text>
        <dbReference type="EC" id="3.4.23.43"/>
    </reaction>
</comment>
<evidence type="ECO:0000256" key="3">
    <source>
        <dbReference type="ARBA" id="ARBA00022475"/>
    </source>
</evidence>
<proteinExistence type="inferred from homology"/>
<protein>
    <recommendedName>
        <fullName evidence="9">Prepilin leader peptidase/N-methyltransferase</fullName>
        <ecNumber evidence="9">2.1.1.-</ecNumber>
        <ecNumber evidence="9">3.4.23.43</ecNumber>
    </recommendedName>
</protein>
<comment type="similarity">
    <text evidence="2 8">Belongs to the peptidase A24 family.</text>
</comment>
<dbReference type="Gene3D" id="1.20.120.1220">
    <property type="match status" value="1"/>
</dbReference>
<comment type="subcellular location">
    <subcellularLocation>
        <location evidence="1">Cell inner membrane</location>
        <topology evidence="1">Multi-pass membrane protein</topology>
    </subcellularLocation>
    <subcellularLocation>
        <location evidence="9">Cell membrane</location>
        <topology evidence="9">Multi-pass membrane protein</topology>
    </subcellularLocation>
</comment>
<evidence type="ECO:0000256" key="4">
    <source>
        <dbReference type="ARBA" id="ARBA00022519"/>
    </source>
</evidence>
<dbReference type="PRINTS" id="PR00864">
    <property type="entry name" value="PREPILNPTASE"/>
</dbReference>
<comment type="function">
    <text evidence="9">Plays an essential role in type IV pili and type II pseudopili formation by proteolytically removing the leader sequence from substrate proteins and subsequently monomethylating the alpha-amino group of the newly exposed N-terminal phenylalanine.</text>
</comment>
<gene>
    <name evidence="13" type="ORF">NEA10_06715</name>
</gene>
<feature type="domain" description="Prepilin peptidase A24 N-terminal" evidence="12">
    <location>
        <begin position="8"/>
        <end position="90"/>
    </location>
</feature>
<evidence type="ECO:0000256" key="5">
    <source>
        <dbReference type="ARBA" id="ARBA00022692"/>
    </source>
</evidence>
<sequence>MLLIVFALGASIGSFANVVIYRLPAGQSLLHPPSRCPHCGHGLGKGENIPVLGWLRLRGRCAHCHSPISPRYPIVEAVTGLLFLGVFWRYEVSLTTVGYWLFLTGLLVLALIDWDTMTLPNPLTRLGVLSGLVYQTLQGWQGDSAIEGLMRGIFGAVLGIWLIDAVRFLGSLAWGKEAMGAGDGKLLAAIGAWLGPGLMVISGFVGALLGAVMGGGAIALGILGRSQPMPFGPFLALGGAMAAIWGTRWLNLYLEIFFPAGVL</sequence>
<dbReference type="InterPro" id="IPR050882">
    <property type="entry name" value="Prepilin_peptidase/N-MTase"/>
</dbReference>
<feature type="transmembrane region" description="Helical" evidence="10">
    <location>
        <begin position="153"/>
        <end position="174"/>
    </location>
</feature>
<keyword evidence="9" id="KW-0511">Multifunctional enzyme</keyword>
<dbReference type="Proteomes" id="UP001056708">
    <property type="component" value="Chromosome"/>
</dbReference>
<organism evidence="13 14">
    <name type="scientific">Phormidium yuhuli AB48</name>
    <dbReference type="NCBI Taxonomy" id="2940671"/>
    <lineage>
        <taxon>Bacteria</taxon>
        <taxon>Bacillati</taxon>
        <taxon>Cyanobacteriota</taxon>
        <taxon>Cyanophyceae</taxon>
        <taxon>Oscillatoriophycideae</taxon>
        <taxon>Oscillatoriales</taxon>
        <taxon>Oscillatoriaceae</taxon>
        <taxon>Phormidium</taxon>
        <taxon>Phormidium yuhuli</taxon>
    </lineage>
</organism>
<keyword evidence="7 10" id="KW-0472">Membrane</keyword>
<evidence type="ECO:0000313" key="13">
    <source>
        <dbReference type="EMBL" id="USR92406.1"/>
    </source>
</evidence>
<feature type="domain" description="Prepilin type IV endopeptidase peptidase" evidence="11">
    <location>
        <begin position="100"/>
        <end position="214"/>
    </location>
</feature>
<dbReference type="Pfam" id="PF06750">
    <property type="entry name" value="A24_N_bact"/>
    <property type="match status" value="1"/>
</dbReference>
<reference evidence="13" key="1">
    <citation type="submission" date="2022-06" db="EMBL/GenBank/DDBJ databases">
        <title>Genome sequence of Phormidium yuhuli AB48 isolated from an industrial photobioreactor environment.</title>
        <authorList>
            <person name="Qiu Y."/>
            <person name="Noonan A.J.C."/>
            <person name="Dofher K."/>
            <person name="Koch M."/>
            <person name="Kieft B."/>
            <person name="Lin X."/>
            <person name="Ziels R.M."/>
            <person name="Hallam S.J."/>
        </authorList>
    </citation>
    <scope>NUCLEOTIDE SEQUENCE</scope>
    <source>
        <strain evidence="13">AB48</strain>
    </source>
</reference>
<dbReference type="RefSeq" id="WP_252664563.1">
    <property type="nucleotide sequence ID" value="NZ_CP098611.1"/>
</dbReference>
<evidence type="ECO:0000313" key="14">
    <source>
        <dbReference type="Proteomes" id="UP001056708"/>
    </source>
</evidence>
<accession>A0ABY5AUH0</accession>
<dbReference type="InterPro" id="IPR010627">
    <property type="entry name" value="Prepilin_pept_A24_N"/>
</dbReference>
<evidence type="ECO:0000256" key="6">
    <source>
        <dbReference type="ARBA" id="ARBA00022989"/>
    </source>
</evidence>
<keyword evidence="9" id="KW-0378">Hydrolase</keyword>
<evidence type="ECO:0000259" key="11">
    <source>
        <dbReference type="Pfam" id="PF01478"/>
    </source>
</evidence>
<keyword evidence="9" id="KW-0808">Transferase</keyword>
<evidence type="ECO:0000256" key="9">
    <source>
        <dbReference type="RuleBase" id="RU003794"/>
    </source>
</evidence>
<dbReference type="InterPro" id="IPR014032">
    <property type="entry name" value="Peptidase_A24A_bac"/>
</dbReference>
<dbReference type="InterPro" id="IPR000045">
    <property type="entry name" value="Prepilin_IV_endopep_pep"/>
</dbReference>
<dbReference type="PANTHER" id="PTHR30487">
    <property type="entry name" value="TYPE 4 PREPILIN-LIKE PROTEINS LEADER PEPTIDE-PROCESSING ENZYME"/>
    <property type="match status" value="1"/>
</dbReference>
<evidence type="ECO:0000256" key="10">
    <source>
        <dbReference type="SAM" id="Phobius"/>
    </source>
</evidence>
<dbReference type="EMBL" id="CP098611">
    <property type="protein sequence ID" value="USR92406.1"/>
    <property type="molecule type" value="Genomic_DNA"/>
</dbReference>
<dbReference type="EC" id="2.1.1.-" evidence="9"/>
<dbReference type="EC" id="3.4.23.43" evidence="9"/>
<feature type="transmembrane region" description="Helical" evidence="10">
    <location>
        <begin position="97"/>
        <end position="114"/>
    </location>
</feature>
<keyword evidence="9" id="KW-0489">Methyltransferase</keyword>
<keyword evidence="5 9" id="KW-0812">Transmembrane</keyword>